<comment type="caution">
    <text evidence="2">The sequence shown here is derived from an EMBL/GenBank/DDBJ whole genome shotgun (WGS) entry which is preliminary data.</text>
</comment>
<evidence type="ECO:0000313" key="3">
    <source>
        <dbReference type="Proteomes" id="UP000024332"/>
    </source>
</evidence>
<dbReference type="InterPro" id="IPR013442">
    <property type="entry name" value="SSO1393-like"/>
</dbReference>
<keyword evidence="3" id="KW-1185">Reference proteome</keyword>
<organism evidence="2 3">
    <name type="scientific">Candidatus Acidianus copahuensis</name>
    <dbReference type="NCBI Taxonomy" id="1160895"/>
    <lineage>
        <taxon>Archaea</taxon>
        <taxon>Thermoproteota</taxon>
        <taxon>Thermoprotei</taxon>
        <taxon>Sulfolobales</taxon>
        <taxon>Sulfolobaceae</taxon>
        <taxon>Acidianus</taxon>
    </lineage>
</organism>
<dbReference type="STRING" id="1160895.CM19_13025"/>
<evidence type="ECO:0000259" key="1">
    <source>
        <dbReference type="Pfam" id="PF09651"/>
    </source>
</evidence>
<dbReference type="Gene3D" id="3.40.50.10770">
    <property type="entry name" value="Hypothetical protein VC1899 like domain (Restriction endonuclease-like)"/>
    <property type="match status" value="1"/>
</dbReference>
<accession>A0A031LJX3</accession>
<gene>
    <name evidence="2" type="ORF">CM19_13025</name>
</gene>
<sequence length="254" mass="28699">MEKGTTILSLVGTSLLGNFERDNADYLNSRNLRGISTLDLKDPKQQLVLTYKGELFDKLSDFVTKNPKRYSAELNTIISYLEEEKPKDVKVFLYRTDSNNVELVTEVIKDYIVKKLGCYVDVIEVRFKEDFYSGVLDLVQKVYKRVAEEKKNNRVVVMAATAGFKPETAYATIAAMLAGADKAIYMHESMRSLVELPLIAVEISPAVLKELESLPARYSPDKHDKLLDSGVAKLGDDRVVKPTEFGRKLYESLK</sequence>
<dbReference type="Gene3D" id="1.10.196.30">
    <property type="match status" value="1"/>
</dbReference>
<dbReference type="EMBL" id="JFZT01000068">
    <property type="protein sequence ID" value="EZQ01534.1"/>
    <property type="molecule type" value="Genomic_DNA"/>
</dbReference>
<reference evidence="2 3" key="1">
    <citation type="submission" date="2014-03" db="EMBL/GenBank/DDBJ databases">
        <title>Draft genome sequence of the novel thermoacidophilic archaea Acidianus copahuensis ALE1 strain, isolated from Copahue volcanic area in Neuquen Argentina.</title>
        <authorList>
            <person name="Urbieta M.S."/>
            <person name="Rascovan N."/>
            <person name="Castro C."/>
            <person name="Revale S."/>
            <person name="Giaveno M.A."/>
            <person name="Vazquez M.P."/>
            <person name="Donati E.R."/>
        </authorList>
    </citation>
    <scope>NUCLEOTIDE SEQUENCE [LARGE SCALE GENOMIC DNA]</scope>
    <source>
        <strain evidence="2 3">ALE1</strain>
    </source>
</reference>
<protein>
    <recommendedName>
        <fullName evidence="1">CRISPR system ring nuclease SSO1393-like domain-containing protein</fullName>
    </recommendedName>
</protein>
<dbReference type="OrthoDB" id="43371at2157"/>
<proteinExistence type="predicted"/>
<evidence type="ECO:0000313" key="2">
    <source>
        <dbReference type="EMBL" id="EZQ01534.1"/>
    </source>
</evidence>
<name>A0A031LJX3_9CREN</name>
<feature type="domain" description="CRISPR system ring nuclease SSO1393-like" evidence="1">
    <location>
        <begin position="68"/>
        <end position="198"/>
    </location>
</feature>
<dbReference type="Proteomes" id="UP000024332">
    <property type="component" value="Unassembled WGS sequence"/>
</dbReference>
<dbReference type="NCBIfam" id="TIGR02619">
    <property type="entry name" value="putative CRISPR-associated protein, APE2256 family"/>
    <property type="match status" value="1"/>
</dbReference>
<dbReference type="AlphaFoldDB" id="A0A031LJX3"/>
<dbReference type="Pfam" id="PF09651">
    <property type="entry name" value="Cas_APE2256"/>
    <property type="match status" value="1"/>
</dbReference>
<dbReference type="RefSeq" id="WP_048100756.1">
    <property type="nucleotide sequence ID" value="NZ_JFZT01000068.1"/>
</dbReference>